<keyword evidence="2" id="KW-0472">Membrane</keyword>
<dbReference type="VEuPathDB" id="FungiDB:ASPZODRAFT_14332"/>
<feature type="compositionally biased region" description="Low complexity" evidence="1">
    <location>
        <begin position="129"/>
        <end position="170"/>
    </location>
</feature>
<name>A0A1L9SM26_9EURO</name>
<gene>
    <name evidence="3" type="ORF">ASPZODRAFT_14332</name>
</gene>
<protein>
    <submittedName>
        <fullName evidence="3">Uncharacterized protein</fullName>
    </submittedName>
</protein>
<evidence type="ECO:0000313" key="3">
    <source>
        <dbReference type="EMBL" id="OJJ48183.1"/>
    </source>
</evidence>
<dbReference type="EMBL" id="KV878339">
    <property type="protein sequence ID" value="OJJ48183.1"/>
    <property type="molecule type" value="Genomic_DNA"/>
</dbReference>
<evidence type="ECO:0000313" key="4">
    <source>
        <dbReference type="Proteomes" id="UP000184188"/>
    </source>
</evidence>
<feature type="compositionally biased region" description="Low complexity" evidence="1">
    <location>
        <begin position="54"/>
        <end position="97"/>
    </location>
</feature>
<feature type="region of interest" description="Disordered" evidence="1">
    <location>
        <begin position="129"/>
        <end position="171"/>
    </location>
</feature>
<reference evidence="4" key="1">
    <citation type="journal article" date="2017" name="Genome Biol.">
        <title>Comparative genomics reveals high biological diversity and specific adaptations in the industrially and medically important fungal genus Aspergillus.</title>
        <authorList>
            <person name="de Vries R.P."/>
            <person name="Riley R."/>
            <person name="Wiebenga A."/>
            <person name="Aguilar-Osorio G."/>
            <person name="Amillis S."/>
            <person name="Uchima C.A."/>
            <person name="Anderluh G."/>
            <person name="Asadollahi M."/>
            <person name="Askin M."/>
            <person name="Barry K."/>
            <person name="Battaglia E."/>
            <person name="Bayram O."/>
            <person name="Benocci T."/>
            <person name="Braus-Stromeyer S.A."/>
            <person name="Caldana C."/>
            <person name="Canovas D."/>
            <person name="Cerqueira G.C."/>
            <person name="Chen F."/>
            <person name="Chen W."/>
            <person name="Choi C."/>
            <person name="Clum A."/>
            <person name="Dos Santos R.A."/>
            <person name="Damasio A.R."/>
            <person name="Diallinas G."/>
            <person name="Emri T."/>
            <person name="Fekete E."/>
            <person name="Flipphi M."/>
            <person name="Freyberg S."/>
            <person name="Gallo A."/>
            <person name="Gournas C."/>
            <person name="Habgood R."/>
            <person name="Hainaut M."/>
            <person name="Harispe M.L."/>
            <person name="Henrissat B."/>
            <person name="Hilden K.S."/>
            <person name="Hope R."/>
            <person name="Hossain A."/>
            <person name="Karabika E."/>
            <person name="Karaffa L."/>
            <person name="Karanyi Z."/>
            <person name="Krasevec N."/>
            <person name="Kuo A."/>
            <person name="Kusch H."/>
            <person name="LaButti K."/>
            <person name="Lagendijk E.L."/>
            <person name="Lapidus A."/>
            <person name="Levasseur A."/>
            <person name="Lindquist E."/>
            <person name="Lipzen A."/>
            <person name="Logrieco A.F."/>
            <person name="MacCabe A."/>
            <person name="Maekelae M.R."/>
            <person name="Malavazi I."/>
            <person name="Melin P."/>
            <person name="Meyer V."/>
            <person name="Mielnichuk N."/>
            <person name="Miskei M."/>
            <person name="Molnar A.P."/>
            <person name="Mule G."/>
            <person name="Ngan C.Y."/>
            <person name="Orejas M."/>
            <person name="Orosz E."/>
            <person name="Ouedraogo J.P."/>
            <person name="Overkamp K.M."/>
            <person name="Park H.-S."/>
            <person name="Perrone G."/>
            <person name="Piumi F."/>
            <person name="Punt P.J."/>
            <person name="Ram A.F."/>
            <person name="Ramon A."/>
            <person name="Rauscher S."/>
            <person name="Record E."/>
            <person name="Riano-Pachon D.M."/>
            <person name="Robert V."/>
            <person name="Roehrig J."/>
            <person name="Ruller R."/>
            <person name="Salamov A."/>
            <person name="Salih N.S."/>
            <person name="Samson R.A."/>
            <person name="Sandor E."/>
            <person name="Sanguinetti M."/>
            <person name="Schuetze T."/>
            <person name="Sepcic K."/>
            <person name="Shelest E."/>
            <person name="Sherlock G."/>
            <person name="Sophianopoulou V."/>
            <person name="Squina F.M."/>
            <person name="Sun H."/>
            <person name="Susca A."/>
            <person name="Todd R.B."/>
            <person name="Tsang A."/>
            <person name="Unkles S.E."/>
            <person name="van de Wiele N."/>
            <person name="van Rossen-Uffink D."/>
            <person name="Oliveira J.V."/>
            <person name="Vesth T.C."/>
            <person name="Visser J."/>
            <person name="Yu J.-H."/>
            <person name="Zhou M."/>
            <person name="Andersen M.R."/>
            <person name="Archer D.B."/>
            <person name="Baker S.E."/>
            <person name="Benoit I."/>
            <person name="Brakhage A.A."/>
            <person name="Braus G.H."/>
            <person name="Fischer R."/>
            <person name="Frisvad J.C."/>
            <person name="Goldman G.H."/>
            <person name="Houbraken J."/>
            <person name="Oakley B."/>
            <person name="Pocsi I."/>
            <person name="Scazzocchio C."/>
            <person name="Seiboth B."/>
            <person name="vanKuyk P.A."/>
            <person name="Wortman J."/>
            <person name="Dyer P.S."/>
            <person name="Grigoriev I.V."/>
        </authorList>
    </citation>
    <scope>NUCLEOTIDE SEQUENCE [LARGE SCALE GENOMIC DNA]</scope>
    <source>
        <strain evidence="4">CBS 506.65</strain>
    </source>
</reference>
<feature type="compositionally biased region" description="Polar residues" evidence="1">
    <location>
        <begin position="218"/>
        <end position="227"/>
    </location>
</feature>
<organism evidence="3 4">
    <name type="scientific">Penicilliopsis zonata CBS 506.65</name>
    <dbReference type="NCBI Taxonomy" id="1073090"/>
    <lineage>
        <taxon>Eukaryota</taxon>
        <taxon>Fungi</taxon>
        <taxon>Dikarya</taxon>
        <taxon>Ascomycota</taxon>
        <taxon>Pezizomycotina</taxon>
        <taxon>Eurotiomycetes</taxon>
        <taxon>Eurotiomycetidae</taxon>
        <taxon>Eurotiales</taxon>
        <taxon>Aspergillaceae</taxon>
        <taxon>Penicilliopsis</taxon>
    </lineage>
</organism>
<accession>A0A1L9SM26</accession>
<dbReference type="OrthoDB" id="5431298at2759"/>
<feature type="transmembrane region" description="Helical" evidence="2">
    <location>
        <begin position="177"/>
        <end position="201"/>
    </location>
</feature>
<evidence type="ECO:0000256" key="2">
    <source>
        <dbReference type="SAM" id="Phobius"/>
    </source>
</evidence>
<keyword evidence="2" id="KW-0812">Transmembrane</keyword>
<feature type="region of interest" description="Disordered" evidence="1">
    <location>
        <begin position="208"/>
        <end position="228"/>
    </location>
</feature>
<dbReference type="GeneID" id="34611368"/>
<dbReference type="RefSeq" id="XP_022582693.1">
    <property type="nucleotide sequence ID" value="XM_022724903.1"/>
</dbReference>
<keyword evidence="4" id="KW-1185">Reference proteome</keyword>
<feature type="region of interest" description="Disordered" evidence="1">
    <location>
        <begin position="53"/>
        <end position="97"/>
    </location>
</feature>
<sequence length="420" mass="44216">MEFDPGIIIAMGEFRILPREACSASAPYYVCEKSGFEGCCSTNPCTDGVCPDNASTTSASSKSTTRTSTSSTSTKSITSTSTSSTSTTSSTKSTTSTTLITTTASTSSLITGAVVNTFSFVSPTTIAEKTTTESTSQSASETSTQATLTTSSTATHSVSSSDTGTGSATSPHQMNKALVGGVAGGVAAAVIILMLLLLFYCRRRKRQARRSVTEKSDNGSSTQTTDGRWNRRTRDILSLFIPSYHSPEDVGRDAYVEANTTFISTDPASQAPVSITITPPDSTTRSIVVPVPTVVEKGDEKEEGYTASFAELPGVLGAASELSDTGLYRPRAELSTDSAGEMINGRRIPRIKVQEMDALANARTVVTSDGVVMGSNLDSLRSSREIRAGPVGKYEHVMSFMQYESLGVNGDEKRAGLGLR</sequence>
<dbReference type="Proteomes" id="UP000184188">
    <property type="component" value="Unassembled WGS sequence"/>
</dbReference>
<keyword evidence="2" id="KW-1133">Transmembrane helix</keyword>
<dbReference type="AlphaFoldDB" id="A0A1L9SM26"/>
<dbReference type="STRING" id="1073090.A0A1L9SM26"/>
<evidence type="ECO:0000256" key="1">
    <source>
        <dbReference type="SAM" id="MobiDB-lite"/>
    </source>
</evidence>
<proteinExistence type="predicted"/>